<evidence type="ECO:0000313" key="2">
    <source>
        <dbReference type="EnsemblMetazoa" id="GBRI001102-PA"/>
    </source>
</evidence>
<feature type="signal peptide" evidence="1">
    <location>
        <begin position="1"/>
        <end position="22"/>
    </location>
</feature>
<sequence>MSQKIIHLLQLLVCVGIPTAYALECYQCNSLTSCVSPTIVQCDQSAANRTRDELKLHYLNVLDTISSNYMCLRTNSSQSNGVNTKIYGCIYDETKACNLTLNTPGSTWSKSNCFYCSSDLCNSALNRADYSMAIIVLSVTSLLLTNVCQVLSPSCRTTIASCSTLLSAICSRPFPNL</sequence>
<dbReference type="AlphaFoldDB" id="A0A1A9W014"/>
<proteinExistence type="predicted"/>
<organism evidence="2 3">
    <name type="scientific">Glossina brevipalpis</name>
    <dbReference type="NCBI Taxonomy" id="37001"/>
    <lineage>
        <taxon>Eukaryota</taxon>
        <taxon>Metazoa</taxon>
        <taxon>Ecdysozoa</taxon>
        <taxon>Arthropoda</taxon>
        <taxon>Hexapoda</taxon>
        <taxon>Insecta</taxon>
        <taxon>Pterygota</taxon>
        <taxon>Neoptera</taxon>
        <taxon>Endopterygota</taxon>
        <taxon>Diptera</taxon>
        <taxon>Brachycera</taxon>
        <taxon>Muscomorpha</taxon>
        <taxon>Hippoboscoidea</taxon>
        <taxon>Glossinidae</taxon>
        <taxon>Glossina</taxon>
    </lineage>
</organism>
<dbReference type="Proteomes" id="UP000091820">
    <property type="component" value="Unassembled WGS sequence"/>
</dbReference>
<feature type="chain" id="PRO_5008399816" description="Protein sleepless" evidence="1">
    <location>
        <begin position="23"/>
        <end position="177"/>
    </location>
</feature>
<dbReference type="EnsemblMetazoa" id="GBRI001102-RA">
    <property type="protein sequence ID" value="GBRI001102-PA"/>
    <property type="gene ID" value="GBRI001102"/>
</dbReference>
<accession>A0A1A9W014</accession>
<keyword evidence="3" id="KW-1185">Reference proteome</keyword>
<protein>
    <recommendedName>
        <fullName evidence="4">Protein sleepless</fullName>
    </recommendedName>
</protein>
<reference evidence="3" key="1">
    <citation type="submission" date="2014-03" db="EMBL/GenBank/DDBJ databases">
        <authorList>
            <person name="Aksoy S."/>
            <person name="Warren W."/>
            <person name="Wilson R.K."/>
        </authorList>
    </citation>
    <scope>NUCLEOTIDE SEQUENCE [LARGE SCALE GENOMIC DNA]</scope>
    <source>
        <strain evidence="3">IAEA</strain>
    </source>
</reference>
<reference evidence="2" key="2">
    <citation type="submission" date="2020-05" db="UniProtKB">
        <authorList>
            <consortium name="EnsemblMetazoa"/>
        </authorList>
    </citation>
    <scope>IDENTIFICATION</scope>
    <source>
        <strain evidence="2">IAEA</strain>
    </source>
</reference>
<dbReference type="VEuPathDB" id="VectorBase:GBRI001102"/>
<evidence type="ECO:0008006" key="4">
    <source>
        <dbReference type="Google" id="ProtNLM"/>
    </source>
</evidence>
<evidence type="ECO:0000313" key="3">
    <source>
        <dbReference type="Proteomes" id="UP000091820"/>
    </source>
</evidence>
<evidence type="ECO:0000256" key="1">
    <source>
        <dbReference type="SAM" id="SignalP"/>
    </source>
</evidence>
<name>A0A1A9W014_9MUSC</name>
<keyword evidence="1" id="KW-0732">Signal</keyword>